<dbReference type="SUPFAM" id="SSF55271">
    <property type="entry name" value="DNA repair protein MutS, domain I"/>
    <property type="match status" value="1"/>
</dbReference>
<dbReference type="Pfam" id="PF01624">
    <property type="entry name" value="MutS_I"/>
    <property type="match status" value="1"/>
</dbReference>
<dbReference type="GO" id="GO:0006298">
    <property type="term" value="P:mismatch repair"/>
    <property type="evidence" value="ECO:0007669"/>
    <property type="project" value="InterPro"/>
</dbReference>
<dbReference type="CDD" id="cd01646">
    <property type="entry name" value="RT_Bac_retron_I"/>
    <property type="match status" value="1"/>
</dbReference>
<dbReference type="Gene3D" id="3.40.1170.10">
    <property type="entry name" value="DNA repair protein MutS, domain I"/>
    <property type="match status" value="1"/>
</dbReference>
<dbReference type="InterPro" id="IPR043502">
    <property type="entry name" value="DNA/RNA_pol_sf"/>
</dbReference>
<reference evidence="3" key="1">
    <citation type="journal article" date="2011" name="Environ. Microbiol.">
        <title>Genomic insights into the metabolic potential of the polycyclic aromatic hydrocarbon degrading sulfate-reducing Deltaproteobacterium N47.</title>
        <authorList>
            <person name="Bergmann F."/>
            <person name="Selesi D."/>
            <person name="Weinmaier T."/>
            <person name="Tischler P."/>
            <person name="Rattei T."/>
            <person name="Meckenstock R.U."/>
        </authorList>
    </citation>
    <scope>NUCLEOTIDE SEQUENCE</scope>
</reference>
<feature type="domain" description="Reverse transcriptase" evidence="2">
    <location>
        <begin position="1"/>
        <end position="304"/>
    </location>
</feature>
<dbReference type="Pfam" id="PF00078">
    <property type="entry name" value="RVT_1"/>
    <property type="match status" value="1"/>
</dbReference>
<dbReference type="PANTHER" id="PTHR34047">
    <property type="entry name" value="NUCLEAR INTRON MATURASE 1, MITOCHONDRIAL-RELATED"/>
    <property type="match status" value="1"/>
</dbReference>
<dbReference type="InterPro" id="IPR000477">
    <property type="entry name" value="RT_dom"/>
</dbReference>
<dbReference type="SUPFAM" id="SSF56672">
    <property type="entry name" value="DNA/RNA polymerases"/>
    <property type="match status" value="1"/>
</dbReference>
<evidence type="ECO:0000256" key="1">
    <source>
        <dbReference type="ARBA" id="ARBA00034120"/>
    </source>
</evidence>
<organism evidence="3">
    <name type="scientific">uncultured Desulfobacterium sp</name>
    <dbReference type="NCBI Taxonomy" id="201089"/>
    <lineage>
        <taxon>Bacteria</taxon>
        <taxon>Pseudomonadati</taxon>
        <taxon>Thermodesulfobacteriota</taxon>
        <taxon>Desulfobacteria</taxon>
        <taxon>Desulfobacterales</taxon>
        <taxon>Desulfobacteriaceae</taxon>
        <taxon>Desulfobacterium</taxon>
        <taxon>environmental samples</taxon>
    </lineage>
</organism>
<dbReference type="GO" id="GO:0030983">
    <property type="term" value="F:mismatched DNA binding"/>
    <property type="evidence" value="ECO:0007669"/>
    <property type="project" value="InterPro"/>
</dbReference>
<dbReference type="AlphaFoldDB" id="E1YI29"/>
<dbReference type="PANTHER" id="PTHR34047:SF8">
    <property type="entry name" value="PROTEIN YKFC"/>
    <property type="match status" value="1"/>
</dbReference>
<dbReference type="EMBL" id="FR695874">
    <property type="protein sequence ID" value="CBX30298.1"/>
    <property type="molecule type" value="Genomic_DNA"/>
</dbReference>
<dbReference type="InterPro" id="IPR051083">
    <property type="entry name" value="GrpII_Intron_Splice-Mob/Def"/>
</dbReference>
<gene>
    <name evidence="3" type="ORF">N47_D31070</name>
</gene>
<name>E1YI29_9BACT</name>
<proteinExistence type="inferred from homology"/>
<sequence length="507" mass="58682">MRAVRGGKCSLLSFESVYGAYLDCRKRKRGTINALKFEIGSLDKIFDLAMSLQQGTYRPARSVCFITTSPKLREIFAADFTDRIVHHLVVRELEKVWEPYFIFDSYASRKEKGTHGAVHRLQNFMLKATNNGKRQAWMIQLDIRSFFMSIDKDVLFGIFERKLSTKGDTSSWVLLYLLHRIIYHSCERDFVFKGNPVMLDKVPPHKSLLKVGEGKGLPIGNLTSQFFANVYLNEMDHFIKHGLKCRYYVRYVDDFVLLADSPTRLEQWVLQIADYLEKKLLLTLKDGWRVKTVSEGADFLGYIVRPKYILVRNRVVNAMKEKLAEHHKKMVECRKDVNGRMILKMKMTPDATDDLMQTLASYLGHFKHADSYRLTRTVFLKHPWLNEYFTFNGEKLTRKLVYKGSFRSLRSQVGFFRAKLKDTVLLIEVGLFLEIYDGDAVSAGKALGLILQENKRGIGVSAGFPLRFEPRNIKKLLEMGRDVAVIREAGAGKYVKKRYVDDLYRIL</sequence>
<dbReference type="GO" id="GO:0005524">
    <property type="term" value="F:ATP binding"/>
    <property type="evidence" value="ECO:0007669"/>
    <property type="project" value="InterPro"/>
</dbReference>
<comment type="similarity">
    <text evidence="1">Belongs to the bacterial reverse transcriptase family.</text>
</comment>
<dbReference type="PROSITE" id="PS50878">
    <property type="entry name" value="RT_POL"/>
    <property type="match status" value="1"/>
</dbReference>
<protein>
    <recommendedName>
        <fullName evidence="2">Reverse transcriptase domain-containing protein</fullName>
    </recommendedName>
</protein>
<evidence type="ECO:0000259" key="2">
    <source>
        <dbReference type="PROSITE" id="PS50878"/>
    </source>
</evidence>
<dbReference type="InterPro" id="IPR007695">
    <property type="entry name" value="DNA_mismatch_repair_MutS-lik_N"/>
</dbReference>
<accession>E1YI29</accession>
<evidence type="ECO:0000313" key="3">
    <source>
        <dbReference type="EMBL" id="CBX30298.1"/>
    </source>
</evidence>
<dbReference type="InterPro" id="IPR016151">
    <property type="entry name" value="DNA_mismatch_repair_MutS_N"/>
</dbReference>